<dbReference type="RefSeq" id="XP_018008214.1">
    <property type="nucleotide sequence ID" value="XM_018152725.2"/>
</dbReference>
<accession>A0A8B7N4L9</accession>
<dbReference type="PANTHER" id="PTHR23293:SF9">
    <property type="entry name" value="FAD SYNTHASE"/>
    <property type="match status" value="1"/>
</dbReference>
<dbReference type="CDD" id="cd23948">
    <property type="entry name" value="FAD_synthase"/>
    <property type="match status" value="1"/>
</dbReference>
<dbReference type="GeneID" id="108665922"/>
<evidence type="ECO:0000256" key="10">
    <source>
        <dbReference type="ARBA" id="ARBA00022840"/>
    </source>
</evidence>
<comment type="pathway">
    <text evidence="1">Cofactor biosynthesis; FAD biosynthesis; FAD from FMN: step 1/1.</text>
</comment>
<evidence type="ECO:0000256" key="11">
    <source>
        <dbReference type="ARBA" id="ARBA00031145"/>
    </source>
</evidence>
<reference evidence="16" key="1">
    <citation type="submission" date="2025-08" db="UniProtKB">
        <authorList>
            <consortium name="RefSeq"/>
        </authorList>
    </citation>
    <scope>IDENTIFICATION</scope>
    <source>
        <tissue evidence="16">Whole organism</tissue>
    </source>
</reference>
<dbReference type="Pfam" id="PF00994">
    <property type="entry name" value="MoCF_biosynth"/>
    <property type="match status" value="1"/>
</dbReference>
<dbReference type="GO" id="GO:0006747">
    <property type="term" value="P:FAD biosynthetic process"/>
    <property type="evidence" value="ECO:0007669"/>
    <property type="project" value="TreeGrafter"/>
</dbReference>
<evidence type="ECO:0000313" key="16">
    <source>
        <dbReference type="RefSeq" id="XP_018008214.1"/>
    </source>
</evidence>
<evidence type="ECO:0000256" key="8">
    <source>
        <dbReference type="ARBA" id="ARBA00022741"/>
    </source>
</evidence>
<dbReference type="SUPFAM" id="SSF53218">
    <property type="entry name" value="Molybdenum cofactor biosynthesis proteins"/>
    <property type="match status" value="1"/>
</dbReference>
<dbReference type="Pfam" id="PF01507">
    <property type="entry name" value="PAPS_reduct"/>
    <property type="match status" value="1"/>
</dbReference>
<evidence type="ECO:0000256" key="2">
    <source>
        <dbReference type="ARBA" id="ARBA00007589"/>
    </source>
</evidence>
<evidence type="ECO:0000256" key="4">
    <source>
        <dbReference type="ARBA" id="ARBA00022630"/>
    </source>
</evidence>
<dbReference type="Gene3D" id="3.40.980.10">
    <property type="entry name" value="MoaB/Mog-like domain"/>
    <property type="match status" value="1"/>
</dbReference>
<protein>
    <recommendedName>
        <fullName evidence="3">FAD synthase</fullName>
        <ecNumber evidence="3">2.7.7.2</ecNumber>
    </recommendedName>
    <alternativeName>
        <fullName evidence="11">FAD pyrophosphorylase</fullName>
    </alternativeName>
    <alternativeName>
        <fullName evidence="12">FMN adenylyltransferase</fullName>
    </alternativeName>
</protein>
<evidence type="ECO:0000256" key="5">
    <source>
        <dbReference type="ARBA" id="ARBA00022643"/>
    </source>
</evidence>
<evidence type="ECO:0000256" key="6">
    <source>
        <dbReference type="ARBA" id="ARBA00022679"/>
    </source>
</evidence>
<evidence type="ECO:0000259" key="14">
    <source>
        <dbReference type="SMART" id="SM00852"/>
    </source>
</evidence>
<keyword evidence="15" id="KW-1185">Reference proteome</keyword>
<dbReference type="Pfam" id="PF24102">
    <property type="entry name" value="FLAD1_M"/>
    <property type="match status" value="1"/>
</dbReference>
<dbReference type="SUPFAM" id="SSF52402">
    <property type="entry name" value="Adenine nucleotide alpha hydrolases-like"/>
    <property type="match status" value="1"/>
</dbReference>
<dbReference type="InterPro" id="IPR036425">
    <property type="entry name" value="MoaB/Mog-like_dom_sf"/>
</dbReference>
<gene>
    <name evidence="16" type="primary">LOC108665922</name>
</gene>
<name>A0A8B7N4L9_HYAAZ</name>
<comment type="catalytic activity">
    <reaction evidence="13">
        <text>FMN + ATP + H(+) = FAD + diphosphate</text>
        <dbReference type="Rhea" id="RHEA:17237"/>
        <dbReference type="ChEBI" id="CHEBI:15378"/>
        <dbReference type="ChEBI" id="CHEBI:30616"/>
        <dbReference type="ChEBI" id="CHEBI:33019"/>
        <dbReference type="ChEBI" id="CHEBI:57692"/>
        <dbReference type="ChEBI" id="CHEBI:58210"/>
        <dbReference type="EC" id="2.7.7.2"/>
    </reaction>
</comment>
<dbReference type="KEGG" id="hazt:108665922"/>
<evidence type="ECO:0000256" key="13">
    <source>
        <dbReference type="ARBA" id="ARBA00049494"/>
    </source>
</evidence>
<dbReference type="OMA" id="NSHFLCK"/>
<dbReference type="GO" id="GO:0003919">
    <property type="term" value="F:FMN adenylyltransferase activity"/>
    <property type="evidence" value="ECO:0007669"/>
    <property type="project" value="UniProtKB-EC"/>
</dbReference>
<keyword evidence="9" id="KW-0274">FAD</keyword>
<feature type="domain" description="MoaB/Mog" evidence="14">
    <location>
        <begin position="87"/>
        <end position="254"/>
    </location>
</feature>
<dbReference type="PANTHER" id="PTHR23293">
    <property type="entry name" value="FAD SYNTHETASE-RELATED FMN ADENYLYLTRANSFERASE"/>
    <property type="match status" value="1"/>
</dbReference>
<evidence type="ECO:0000256" key="1">
    <source>
        <dbReference type="ARBA" id="ARBA00004726"/>
    </source>
</evidence>
<keyword evidence="5" id="KW-0288">FMN</keyword>
<evidence type="ECO:0000256" key="9">
    <source>
        <dbReference type="ARBA" id="ARBA00022827"/>
    </source>
</evidence>
<dbReference type="AlphaFoldDB" id="A0A8B7N4L9"/>
<dbReference type="EC" id="2.7.7.2" evidence="3"/>
<evidence type="ECO:0000256" key="12">
    <source>
        <dbReference type="ARBA" id="ARBA00031871"/>
    </source>
</evidence>
<comment type="similarity">
    <text evidence="2">In the N-terminal section; belongs to the MoaB/Mog family.</text>
</comment>
<keyword evidence="7" id="KW-0548">Nucleotidyltransferase</keyword>
<dbReference type="GO" id="GO:0005524">
    <property type="term" value="F:ATP binding"/>
    <property type="evidence" value="ECO:0007669"/>
    <property type="project" value="UniProtKB-KW"/>
</dbReference>
<evidence type="ECO:0000256" key="3">
    <source>
        <dbReference type="ARBA" id="ARBA00012393"/>
    </source>
</evidence>
<dbReference type="InterPro" id="IPR014729">
    <property type="entry name" value="Rossmann-like_a/b/a_fold"/>
</dbReference>
<sequence>MVLRLSSAMSTLAFPFIRSAKIPFPFFLKSKFLVQGCAVSSLCSKYPSEPVWRQTNYLRPLNHMTSTMDKTSGSSTSITSSNSPTAGIIVIGDEILKGRTQDTNSHFIAQKLYKLGIRVKKVVVIGDDLSAICNEVRLFSSQFTYVITSGGIGPTHDDVTFQGIANAFNEPLIPHPELVTFIGNYFKTSDLSTPPMKMAHIPASSSLVYAEDRATGYKSKFPVVCVRNVTVLPGVPGLLEKSFVRLAKQLYGDHRHVHCVDLYMSVDEVTLAAAMNNTVAAFPSVTIGSYPQLTHSYYKTLLTIESQDSAAVDAAKQHLLNQIDADYEVKGYVRDSLSGAWPRLHRLLQEKPALEPRVTHALQVLSDCLQQYRPEEISVCFNGGKDCLAVLHLYYLALNQRLCSADAATLPTIQAVYIKEQNSFPQITKFVDETINRYALNCTILEGPLKNALHQLQRQQPNIKAVIMGTRHSDPYSDSLSAFQRTDSDWPHFMRVHPILPWDYKTVWDFIRGLFLPYCTLYDRGYTSLGNASNTTQNPQLLTTDRLGAPTYKPAYLLDDGNAERSGRT</sequence>
<evidence type="ECO:0000256" key="7">
    <source>
        <dbReference type="ARBA" id="ARBA00022695"/>
    </source>
</evidence>
<proteinExistence type="inferred from homology"/>
<dbReference type="InterPro" id="IPR002500">
    <property type="entry name" value="PAPS_reduct_dom"/>
</dbReference>
<dbReference type="InterPro" id="IPR056596">
    <property type="entry name" value="FLAD1_M"/>
</dbReference>
<dbReference type="InterPro" id="IPR001453">
    <property type="entry name" value="MoaB/Mog_dom"/>
</dbReference>
<organism evidence="15 16">
    <name type="scientific">Hyalella azteca</name>
    <name type="common">Amphipod</name>
    <dbReference type="NCBI Taxonomy" id="294128"/>
    <lineage>
        <taxon>Eukaryota</taxon>
        <taxon>Metazoa</taxon>
        <taxon>Ecdysozoa</taxon>
        <taxon>Arthropoda</taxon>
        <taxon>Crustacea</taxon>
        <taxon>Multicrustacea</taxon>
        <taxon>Malacostraca</taxon>
        <taxon>Eumalacostraca</taxon>
        <taxon>Peracarida</taxon>
        <taxon>Amphipoda</taxon>
        <taxon>Senticaudata</taxon>
        <taxon>Talitrida</taxon>
        <taxon>Talitroidea</taxon>
        <taxon>Hyalellidae</taxon>
        <taxon>Hyalella</taxon>
    </lineage>
</organism>
<dbReference type="OrthoDB" id="270728at2759"/>
<dbReference type="CDD" id="cd00885">
    <property type="entry name" value="cinA"/>
    <property type="match status" value="1"/>
</dbReference>
<evidence type="ECO:0000313" key="15">
    <source>
        <dbReference type="Proteomes" id="UP000694843"/>
    </source>
</evidence>
<keyword evidence="4" id="KW-0285">Flavoprotein</keyword>
<dbReference type="Proteomes" id="UP000694843">
    <property type="component" value="Unplaced"/>
</dbReference>
<keyword evidence="8" id="KW-0547">Nucleotide-binding</keyword>
<dbReference type="Gene3D" id="3.40.50.620">
    <property type="entry name" value="HUPs"/>
    <property type="match status" value="1"/>
</dbReference>
<keyword evidence="6" id="KW-0808">Transferase</keyword>
<keyword evidence="10" id="KW-0067">ATP-binding</keyword>
<dbReference type="SMART" id="SM00852">
    <property type="entry name" value="MoCF_biosynth"/>
    <property type="match status" value="1"/>
</dbReference>